<feature type="region of interest" description="Disordered" evidence="1">
    <location>
        <begin position="274"/>
        <end position="307"/>
    </location>
</feature>
<dbReference type="Proteomes" id="UP000290289">
    <property type="component" value="Chromosome 13"/>
</dbReference>
<dbReference type="EMBL" id="RDQH01000339">
    <property type="protein sequence ID" value="RXH79305.1"/>
    <property type="molecule type" value="Genomic_DNA"/>
</dbReference>
<feature type="compositionally biased region" description="Low complexity" evidence="1">
    <location>
        <begin position="118"/>
        <end position="140"/>
    </location>
</feature>
<dbReference type="PANTHER" id="PTHR33384">
    <property type="entry name" value="EXPRESSED PROTEIN"/>
    <property type="match status" value="1"/>
</dbReference>
<gene>
    <name evidence="2" type="ORF">DVH24_040452</name>
</gene>
<feature type="compositionally biased region" description="Low complexity" evidence="1">
    <location>
        <begin position="274"/>
        <end position="295"/>
    </location>
</feature>
<reference evidence="2 3" key="1">
    <citation type="submission" date="2018-10" db="EMBL/GenBank/DDBJ databases">
        <title>A high-quality apple genome assembly.</title>
        <authorList>
            <person name="Hu J."/>
        </authorList>
    </citation>
    <scope>NUCLEOTIDE SEQUENCE [LARGE SCALE GENOMIC DNA]</scope>
    <source>
        <strain evidence="3">cv. HFTH1</strain>
        <tissue evidence="2">Young leaf</tissue>
    </source>
</reference>
<evidence type="ECO:0000256" key="1">
    <source>
        <dbReference type="SAM" id="MobiDB-lite"/>
    </source>
</evidence>
<evidence type="ECO:0000313" key="3">
    <source>
        <dbReference type="Proteomes" id="UP000290289"/>
    </source>
</evidence>
<accession>A0A498IBE4</accession>
<keyword evidence="3" id="KW-1185">Reference proteome</keyword>
<dbReference type="STRING" id="3750.A0A498IBE4"/>
<proteinExistence type="predicted"/>
<comment type="caution">
    <text evidence="2">The sequence shown here is derived from an EMBL/GenBank/DDBJ whole genome shotgun (WGS) entry which is preliminary data.</text>
</comment>
<feature type="region of interest" description="Disordered" evidence="1">
    <location>
        <begin position="117"/>
        <end position="147"/>
    </location>
</feature>
<protein>
    <submittedName>
        <fullName evidence="2">Uncharacterized protein</fullName>
    </submittedName>
</protein>
<dbReference type="PANTHER" id="PTHR33384:SF1">
    <property type="entry name" value="EXPRESSED PROTEIN"/>
    <property type="match status" value="1"/>
</dbReference>
<sequence>MNHCAIQQGNALSACDDMRTCSRDSVVCPKPRRFGLLNVNQNDPVRSLRWHLGHQAELYDSKAGSEILDNILSKGSFGVEQLSCTEIASPHPFFSGSPPSRVANPLIQDARFGDEKLTPLSPLSPTAPPLGLSSSPSSSARKGGYARASFGSKPAVRIEGFDCLDRDRRNALSACEDMRSCSRDSVVCPKPRRLGLLNDPVRSFRWHFGHQAEFCDSKAGSDILDNILTKGSFGVEQFSCTEMASQHPFYCGSPPSRVANPLIQDARFGDEELLSSPSLSPIPAPSGQSSSPSSSTRKGGCARTNFGSKPAVRVEGFDCLDRDRRNCSIPTLA</sequence>
<organism evidence="2 3">
    <name type="scientific">Malus domestica</name>
    <name type="common">Apple</name>
    <name type="synonym">Pyrus malus</name>
    <dbReference type="NCBI Taxonomy" id="3750"/>
    <lineage>
        <taxon>Eukaryota</taxon>
        <taxon>Viridiplantae</taxon>
        <taxon>Streptophyta</taxon>
        <taxon>Embryophyta</taxon>
        <taxon>Tracheophyta</taxon>
        <taxon>Spermatophyta</taxon>
        <taxon>Magnoliopsida</taxon>
        <taxon>eudicotyledons</taxon>
        <taxon>Gunneridae</taxon>
        <taxon>Pentapetalae</taxon>
        <taxon>rosids</taxon>
        <taxon>fabids</taxon>
        <taxon>Rosales</taxon>
        <taxon>Rosaceae</taxon>
        <taxon>Amygdaloideae</taxon>
        <taxon>Maleae</taxon>
        <taxon>Malus</taxon>
    </lineage>
</organism>
<name>A0A498IBE4_MALDO</name>
<evidence type="ECO:0000313" key="2">
    <source>
        <dbReference type="EMBL" id="RXH79305.1"/>
    </source>
</evidence>
<dbReference type="AlphaFoldDB" id="A0A498IBE4"/>